<dbReference type="RefSeq" id="WP_089831280.1">
    <property type="nucleotide sequence ID" value="NZ_FNBN01000002.1"/>
</dbReference>
<dbReference type="STRING" id="104663.SAMN04488121_102704"/>
<evidence type="ECO:0000313" key="1">
    <source>
        <dbReference type="EMBL" id="SDF70299.1"/>
    </source>
</evidence>
<sequence>MKAATINELKKELQEVPPAQLVELCLRLAKFKKENKELLNYLLFESHDLQAYIEAVKEEMDAAFAESPRQNIYFVKKHLRKILRATNKHIKYTGSKQAEVELLLYYCTKIKKAGIKVGESVALTKLYLQQVKKIEKSISLQHEDLQYDYKRQLERL</sequence>
<accession>A0A1G7NA91</accession>
<dbReference type="EMBL" id="FNBN01000002">
    <property type="protein sequence ID" value="SDF70299.1"/>
    <property type="molecule type" value="Genomic_DNA"/>
</dbReference>
<proteinExistence type="predicted"/>
<dbReference type="AlphaFoldDB" id="A0A1G7NA91"/>
<name>A0A1G7NA91_CHIFI</name>
<evidence type="ECO:0000313" key="2">
    <source>
        <dbReference type="Proteomes" id="UP000199045"/>
    </source>
</evidence>
<gene>
    <name evidence="1" type="ORF">SAMN04488121_102704</name>
</gene>
<dbReference type="OrthoDB" id="978748at2"/>
<dbReference type="Proteomes" id="UP000199045">
    <property type="component" value="Unassembled WGS sequence"/>
</dbReference>
<reference evidence="2" key="1">
    <citation type="submission" date="2016-10" db="EMBL/GenBank/DDBJ databases">
        <authorList>
            <person name="Varghese N."/>
            <person name="Submissions S."/>
        </authorList>
    </citation>
    <scope>NUCLEOTIDE SEQUENCE [LARGE SCALE GENOMIC DNA]</scope>
    <source>
        <strain evidence="2">DSM 527</strain>
    </source>
</reference>
<protein>
    <submittedName>
        <fullName evidence="1">Uncharacterized protein</fullName>
    </submittedName>
</protein>
<organism evidence="1 2">
    <name type="scientific">Chitinophaga filiformis</name>
    <name type="common">Myxococcus filiformis</name>
    <name type="synonym">Flexibacter filiformis</name>
    <dbReference type="NCBI Taxonomy" id="104663"/>
    <lineage>
        <taxon>Bacteria</taxon>
        <taxon>Pseudomonadati</taxon>
        <taxon>Bacteroidota</taxon>
        <taxon>Chitinophagia</taxon>
        <taxon>Chitinophagales</taxon>
        <taxon>Chitinophagaceae</taxon>
        <taxon>Chitinophaga</taxon>
    </lineage>
</organism>